<dbReference type="InterPro" id="IPR050951">
    <property type="entry name" value="Retrovirus_Pol_polyprotein"/>
</dbReference>
<evidence type="ECO:0000313" key="2">
    <source>
        <dbReference type="EMBL" id="KAJ8893389.1"/>
    </source>
</evidence>
<proteinExistence type="predicted"/>
<comment type="caution">
    <text evidence="2">The sequence shown here is derived from an EMBL/GenBank/DDBJ whole genome shotgun (WGS) entry which is preliminary data.</text>
</comment>
<dbReference type="PROSITE" id="PS50994">
    <property type="entry name" value="INTEGRASE"/>
    <property type="match status" value="1"/>
</dbReference>
<dbReference type="Gene3D" id="3.30.420.10">
    <property type="entry name" value="Ribonuclease H-like superfamily/Ribonuclease H"/>
    <property type="match status" value="1"/>
</dbReference>
<dbReference type="InterPro" id="IPR012337">
    <property type="entry name" value="RNaseH-like_sf"/>
</dbReference>
<evidence type="ECO:0000313" key="3">
    <source>
        <dbReference type="Proteomes" id="UP001159363"/>
    </source>
</evidence>
<evidence type="ECO:0000259" key="1">
    <source>
        <dbReference type="PROSITE" id="PS50994"/>
    </source>
</evidence>
<feature type="domain" description="Integrase catalytic" evidence="1">
    <location>
        <begin position="170"/>
        <end position="286"/>
    </location>
</feature>
<dbReference type="PANTHER" id="PTHR37984">
    <property type="entry name" value="PROTEIN CBG26694"/>
    <property type="match status" value="1"/>
</dbReference>
<sequence>MNTTLLDYLAVKVTIETDHKPLEAIFKIPLHRIQIEILAYNPTIRNKKGTRCSSCLQSTSGDSDISAAHAIHTISEQSALCWFILQGWSDTIQQVPDNLRKYWTFHDELAVYEDIIFKGKRTLIPPSWKLLILPQLHCSDKGVHSTLAIPCDHIFSPGMKQDIISFVQKSRRFPLRGYGMYIASDLIHYKGKNFLLFEDSYLGYFDFHVLTSSTSDEVIKTLKSWFAQHGIPNELHTDGGLQYASLQFLKFREVWNFQHRISSPHFPWSNGLMEQYVQEAKNLLEK</sequence>
<name>A0ABQ9I9R6_9NEOP</name>
<gene>
    <name evidence="2" type="ORF">PR048_005980</name>
</gene>
<dbReference type="PANTHER" id="PTHR37984:SF8">
    <property type="entry name" value="CCHC-TYPE DOMAIN-CONTAINING PROTEIN"/>
    <property type="match status" value="1"/>
</dbReference>
<protein>
    <recommendedName>
        <fullName evidence="1">Integrase catalytic domain-containing protein</fullName>
    </recommendedName>
</protein>
<accession>A0ABQ9I9R6</accession>
<reference evidence="2 3" key="1">
    <citation type="submission" date="2023-02" db="EMBL/GenBank/DDBJ databases">
        <title>LHISI_Scaffold_Assembly.</title>
        <authorList>
            <person name="Stuart O.P."/>
            <person name="Cleave R."/>
            <person name="Magrath M.J.L."/>
            <person name="Mikheyev A.S."/>
        </authorList>
    </citation>
    <scope>NUCLEOTIDE SEQUENCE [LARGE SCALE GENOMIC DNA]</scope>
    <source>
        <strain evidence="2">Daus_M_001</strain>
        <tissue evidence="2">Leg muscle</tissue>
    </source>
</reference>
<dbReference type="InterPro" id="IPR036397">
    <property type="entry name" value="RNaseH_sf"/>
</dbReference>
<dbReference type="InterPro" id="IPR001584">
    <property type="entry name" value="Integrase_cat-core"/>
</dbReference>
<dbReference type="Proteomes" id="UP001159363">
    <property type="component" value="Chromosome 2"/>
</dbReference>
<organism evidence="2 3">
    <name type="scientific">Dryococelus australis</name>
    <dbReference type="NCBI Taxonomy" id="614101"/>
    <lineage>
        <taxon>Eukaryota</taxon>
        <taxon>Metazoa</taxon>
        <taxon>Ecdysozoa</taxon>
        <taxon>Arthropoda</taxon>
        <taxon>Hexapoda</taxon>
        <taxon>Insecta</taxon>
        <taxon>Pterygota</taxon>
        <taxon>Neoptera</taxon>
        <taxon>Polyneoptera</taxon>
        <taxon>Phasmatodea</taxon>
        <taxon>Verophasmatodea</taxon>
        <taxon>Anareolatae</taxon>
        <taxon>Phasmatidae</taxon>
        <taxon>Eurycanthinae</taxon>
        <taxon>Dryococelus</taxon>
    </lineage>
</organism>
<dbReference type="SUPFAM" id="SSF53098">
    <property type="entry name" value="Ribonuclease H-like"/>
    <property type="match status" value="1"/>
</dbReference>
<dbReference type="EMBL" id="JARBHB010000002">
    <property type="protein sequence ID" value="KAJ8893389.1"/>
    <property type="molecule type" value="Genomic_DNA"/>
</dbReference>
<keyword evidence="3" id="KW-1185">Reference proteome</keyword>